<dbReference type="Pfam" id="PF00494">
    <property type="entry name" value="SQS_PSY"/>
    <property type="match status" value="1"/>
</dbReference>
<comment type="caution">
    <text evidence="6">The sequence shown here is derived from an EMBL/GenBank/DDBJ whole genome shotgun (WGS) entry which is preliminary data.</text>
</comment>
<dbReference type="NCBIfam" id="TIGR01559">
    <property type="entry name" value="squal_synth"/>
    <property type="match status" value="1"/>
</dbReference>
<evidence type="ECO:0000256" key="1">
    <source>
        <dbReference type="ARBA" id="ARBA00001946"/>
    </source>
</evidence>
<protein>
    <recommendedName>
        <fullName evidence="3 5">Squalene synthase</fullName>
        <shortName evidence="5">SQS</shortName>
        <shortName evidence="5">SS</shortName>
        <ecNumber evidence="3 5">2.5.1.21</ecNumber>
    </recommendedName>
</protein>
<evidence type="ECO:0000256" key="2">
    <source>
        <dbReference type="ARBA" id="ARBA00006251"/>
    </source>
</evidence>
<evidence type="ECO:0000313" key="6">
    <source>
        <dbReference type="EMBL" id="CAI2178396.1"/>
    </source>
</evidence>
<dbReference type="InterPro" id="IPR019845">
    <property type="entry name" value="Squalene/phytoene_synthase_CS"/>
</dbReference>
<dbReference type="PANTHER" id="PTHR11626:SF2">
    <property type="entry name" value="SQUALENE SYNTHASE"/>
    <property type="match status" value="1"/>
</dbReference>
<evidence type="ECO:0000256" key="5">
    <source>
        <dbReference type="RuleBase" id="RU368088"/>
    </source>
</evidence>
<dbReference type="Gene3D" id="1.10.600.10">
    <property type="entry name" value="Farnesyl Diphosphate Synthase"/>
    <property type="match status" value="1"/>
</dbReference>
<dbReference type="InterPro" id="IPR008949">
    <property type="entry name" value="Isoprenoid_synthase_dom_sf"/>
</dbReference>
<dbReference type="GO" id="GO:0006696">
    <property type="term" value="P:ergosterol biosynthetic process"/>
    <property type="evidence" value="ECO:0007669"/>
    <property type="project" value="TreeGrafter"/>
</dbReference>
<dbReference type="GO" id="GO:0055056">
    <property type="term" value="F:D-glucose transmembrane transporter activity"/>
    <property type="evidence" value="ECO:0007669"/>
    <property type="project" value="UniProtKB-UniRule"/>
</dbReference>
<keyword evidence="5" id="KW-1133">Transmembrane helix</keyword>
<accession>A0A9W4SQZ4</accession>
<dbReference type="PROSITE" id="PS01045">
    <property type="entry name" value="SQUALEN_PHYTOEN_SYN_2"/>
    <property type="match status" value="1"/>
</dbReference>
<organism evidence="6 7">
    <name type="scientific">Funneliformis geosporum</name>
    <dbReference type="NCBI Taxonomy" id="1117311"/>
    <lineage>
        <taxon>Eukaryota</taxon>
        <taxon>Fungi</taxon>
        <taxon>Fungi incertae sedis</taxon>
        <taxon>Mucoromycota</taxon>
        <taxon>Glomeromycotina</taxon>
        <taxon>Glomeromycetes</taxon>
        <taxon>Glomerales</taxon>
        <taxon>Glomeraceae</taxon>
        <taxon>Funneliformis</taxon>
    </lineage>
</organism>
<keyword evidence="4 5" id="KW-0808">Transferase</keyword>
<dbReference type="OrthoDB" id="431150at2759"/>
<evidence type="ECO:0000256" key="4">
    <source>
        <dbReference type="ARBA" id="ARBA00022679"/>
    </source>
</evidence>
<dbReference type="InterPro" id="IPR033904">
    <property type="entry name" value="Trans_IPPS_HH"/>
</dbReference>
<comment type="catalytic activity">
    <reaction evidence="5">
        <text>2 (2E,6E)-farnesyl diphosphate + NADPH + H(+) = squalene + 2 diphosphate + NADP(+)</text>
        <dbReference type="Rhea" id="RHEA:32295"/>
        <dbReference type="ChEBI" id="CHEBI:15378"/>
        <dbReference type="ChEBI" id="CHEBI:15440"/>
        <dbReference type="ChEBI" id="CHEBI:33019"/>
        <dbReference type="ChEBI" id="CHEBI:57783"/>
        <dbReference type="ChEBI" id="CHEBI:58349"/>
        <dbReference type="ChEBI" id="CHEBI:175763"/>
        <dbReference type="EC" id="2.5.1.21"/>
    </reaction>
</comment>
<dbReference type="PROSITE" id="PS01044">
    <property type="entry name" value="SQUALEN_PHYTOEN_SYN_1"/>
    <property type="match status" value="1"/>
</dbReference>
<dbReference type="PANTHER" id="PTHR11626">
    <property type="entry name" value="FARNESYL-DIPHOSPHATE FARNESYLTRANSFERASE"/>
    <property type="match status" value="1"/>
</dbReference>
<dbReference type="InterPro" id="IPR044844">
    <property type="entry name" value="Trans_IPPS_euk-type"/>
</dbReference>
<keyword evidence="5" id="KW-0812">Transmembrane</keyword>
<dbReference type="FunFam" id="1.10.600.10:FF:000023">
    <property type="entry name" value="Squalene synthase"/>
    <property type="match status" value="1"/>
</dbReference>
<dbReference type="CDD" id="cd00683">
    <property type="entry name" value="Trans_IPPS_HH"/>
    <property type="match status" value="1"/>
</dbReference>
<evidence type="ECO:0000313" key="7">
    <source>
        <dbReference type="Proteomes" id="UP001153678"/>
    </source>
</evidence>
<evidence type="ECO:0000256" key="3">
    <source>
        <dbReference type="ARBA" id="ARBA00012373"/>
    </source>
</evidence>
<sequence length="343" mass="39426">MASVFLQSIFHPSEIVALVQYKFLRPSPSNLIPPEKKACYEFLNQTSRSFAAVIQELDDEIRDAVCIFYLVLRGLDTIEDDMTISITKKEPLLRNFHEIIYKKGWTFNESGPDEKDRQLLVEFSIVIDEFLNLEKNFQDVIADITKKMGNGMADYAKNAAHNEYGILTNEDYDLYCYYVAGLVGTGLSCLFSASGLEKPELGNFIELSNSMGKFLQKTNIIRDYSEDLSEKRIFWPKEIWSEYVNDFADLKKTGYEIKAINCLSTIVLNALQHIPDCLSYMNKLQNDSILRFCAIPQVEQWCQTNLPNIDSYNLSTPKDLDNNNNILIFVIFIILAYTAYLLY</sequence>
<dbReference type="EMBL" id="CAMKVN010001845">
    <property type="protein sequence ID" value="CAI2178396.1"/>
    <property type="molecule type" value="Genomic_DNA"/>
</dbReference>
<feature type="transmembrane region" description="Helical" evidence="5">
    <location>
        <begin position="326"/>
        <end position="342"/>
    </location>
</feature>
<dbReference type="AlphaFoldDB" id="A0A9W4SQZ4"/>
<comment type="catalytic activity">
    <reaction evidence="5">
        <text>2 (2E,6E)-farnesyl diphosphate + NADH + H(+) = squalene + 2 diphosphate + NAD(+)</text>
        <dbReference type="Rhea" id="RHEA:32299"/>
        <dbReference type="ChEBI" id="CHEBI:15378"/>
        <dbReference type="ChEBI" id="CHEBI:15440"/>
        <dbReference type="ChEBI" id="CHEBI:33019"/>
        <dbReference type="ChEBI" id="CHEBI:57540"/>
        <dbReference type="ChEBI" id="CHEBI:57945"/>
        <dbReference type="ChEBI" id="CHEBI:175763"/>
        <dbReference type="EC" id="2.5.1.21"/>
    </reaction>
</comment>
<dbReference type="Proteomes" id="UP001153678">
    <property type="component" value="Unassembled WGS sequence"/>
</dbReference>
<keyword evidence="7" id="KW-1185">Reference proteome</keyword>
<dbReference type="GO" id="GO:0045338">
    <property type="term" value="P:farnesyl diphosphate metabolic process"/>
    <property type="evidence" value="ECO:0007669"/>
    <property type="project" value="InterPro"/>
</dbReference>
<dbReference type="InterPro" id="IPR002060">
    <property type="entry name" value="Squ/phyt_synthse"/>
</dbReference>
<comment type="cofactor">
    <cofactor evidence="1 5">
        <name>Mg(2+)</name>
        <dbReference type="ChEBI" id="CHEBI:18420"/>
    </cofactor>
</comment>
<keyword evidence="5" id="KW-0472">Membrane</keyword>
<dbReference type="SFLD" id="SFLDG01018">
    <property type="entry name" value="Squalene/Phytoene_Synthase_Lik"/>
    <property type="match status" value="1"/>
</dbReference>
<dbReference type="GO" id="GO:0005789">
    <property type="term" value="C:endoplasmic reticulum membrane"/>
    <property type="evidence" value="ECO:0007669"/>
    <property type="project" value="TreeGrafter"/>
</dbReference>
<comment type="function">
    <text evidence="5">Catalyzes the condensation of 2 farnesyl pyrophosphate (FPP) moieties to form squalene.</text>
</comment>
<dbReference type="SUPFAM" id="SSF48576">
    <property type="entry name" value="Terpenoid synthases"/>
    <property type="match status" value="1"/>
</dbReference>
<dbReference type="EC" id="2.5.1.21" evidence="3 5"/>
<dbReference type="SFLD" id="SFLDS00005">
    <property type="entry name" value="Isoprenoid_Synthase_Type_I"/>
    <property type="match status" value="1"/>
</dbReference>
<comment type="similarity">
    <text evidence="2 5">Belongs to the phytoene/squalene synthase family.</text>
</comment>
<name>A0A9W4SQZ4_9GLOM</name>
<gene>
    <name evidence="6" type="ORF">FWILDA_LOCUS8565</name>
</gene>
<proteinExistence type="inferred from homology"/>
<comment type="pathway">
    <text evidence="5">Terpene metabolism; lanosterol biosynthesis; lanosterol from farnesyl diphosphate: step 1/3.</text>
</comment>
<reference evidence="6" key="1">
    <citation type="submission" date="2022-08" db="EMBL/GenBank/DDBJ databases">
        <authorList>
            <person name="Kallberg Y."/>
            <person name="Tangrot J."/>
            <person name="Rosling A."/>
        </authorList>
    </citation>
    <scope>NUCLEOTIDE SEQUENCE</scope>
    <source>
        <strain evidence="6">Wild A</strain>
    </source>
</reference>
<dbReference type="InterPro" id="IPR006449">
    <property type="entry name" value="Squal_synth-like"/>
</dbReference>
<dbReference type="GO" id="GO:0051996">
    <property type="term" value="F:squalene synthase [NAD(P)H] activity"/>
    <property type="evidence" value="ECO:0007669"/>
    <property type="project" value="UniProtKB-UniRule"/>
</dbReference>